<proteinExistence type="predicted"/>
<sequence>IDQLLPDQTTFTLSWIPIVLPPNIKLITTVHQTDTDVLHRLRNELQMSSQESFLEILPITAAECQYLFAESLARLNRDLTPIQREVFGSAINREPLELYVDP</sequence>
<feature type="non-terminal residue" evidence="1">
    <location>
        <position position="102"/>
    </location>
</feature>
<organism evidence="1">
    <name type="scientific">Arion vulgaris</name>
    <dbReference type="NCBI Taxonomy" id="1028688"/>
    <lineage>
        <taxon>Eukaryota</taxon>
        <taxon>Metazoa</taxon>
        <taxon>Spiralia</taxon>
        <taxon>Lophotrochozoa</taxon>
        <taxon>Mollusca</taxon>
        <taxon>Gastropoda</taxon>
        <taxon>Heterobranchia</taxon>
        <taxon>Euthyneura</taxon>
        <taxon>Panpulmonata</taxon>
        <taxon>Eupulmonata</taxon>
        <taxon>Stylommatophora</taxon>
        <taxon>Helicina</taxon>
        <taxon>Arionoidea</taxon>
        <taxon>Arionidae</taxon>
        <taxon>Arion</taxon>
    </lineage>
</organism>
<protein>
    <submittedName>
        <fullName evidence="1">Uncharacterized protein</fullName>
    </submittedName>
</protein>
<dbReference type="PANTHER" id="PTHR19871:SF14">
    <property type="entry name" value="DUF4062 DOMAIN-CONTAINING PROTEIN"/>
    <property type="match status" value="1"/>
</dbReference>
<feature type="non-terminal residue" evidence="1">
    <location>
        <position position="1"/>
    </location>
</feature>
<accession>A0A0B6XX06</accession>
<dbReference type="EMBL" id="HACG01001538">
    <property type="protein sequence ID" value="CEK48403.1"/>
    <property type="molecule type" value="Transcribed_RNA"/>
</dbReference>
<dbReference type="AlphaFoldDB" id="A0A0B6XX06"/>
<dbReference type="InterPro" id="IPR052752">
    <property type="entry name" value="NACHT-WD_repeat"/>
</dbReference>
<name>A0A0B6XX06_9EUPU</name>
<gene>
    <name evidence="1" type="primary">ORF3875</name>
</gene>
<dbReference type="PANTHER" id="PTHR19871">
    <property type="entry name" value="BETA TRANSDUCIN-RELATED PROTEIN"/>
    <property type="match status" value="1"/>
</dbReference>
<evidence type="ECO:0000313" key="1">
    <source>
        <dbReference type="EMBL" id="CEK48403.1"/>
    </source>
</evidence>
<reference evidence="1" key="1">
    <citation type="submission" date="2014-12" db="EMBL/GenBank/DDBJ databases">
        <title>Insight into the proteome of Arion vulgaris.</title>
        <authorList>
            <person name="Aradska J."/>
            <person name="Bulat T."/>
            <person name="Smidak R."/>
            <person name="Sarate P."/>
            <person name="Gangsoo J."/>
            <person name="Sialana F."/>
            <person name="Bilban M."/>
            <person name="Lubec G."/>
        </authorList>
    </citation>
    <scope>NUCLEOTIDE SEQUENCE</scope>
    <source>
        <tissue evidence="1">Skin</tissue>
    </source>
</reference>